<feature type="transmembrane region" description="Helical" evidence="11">
    <location>
        <begin position="220"/>
        <end position="238"/>
    </location>
</feature>
<dbReference type="FunFam" id="3.40.50.300:FF:000565">
    <property type="entry name" value="ABC bile acid transporter"/>
    <property type="match status" value="1"/>
</dbReference>
<dbReference type="SUPFAM" id="SSF90123">
    <property type="entry name" value="ABC transporter transmembrane region"/>
    <property type="match status" value="2"/>
</dbReference>
<feature type="transmembrane region" description="Helical" evidence="11">
    <location>
        <begin position="363"/>
        <end position="382"/>
    </location>
</feature>
<dbReference type="PROSITE" id="PS50893">
    <property type="entry name" value="ABC_TRANSPORTER_2"/>
    <property type="match status" value="2"/>
</dbReference>
<dbReference type="OrthoDB" id="6500128at2759"/>
<dbReference type="CDD" id="cd18604">
    <property type="entry name" value="ABC_6TM_VMR1_D2_like"/>
    <property type="match status" value="1"/>
</dbReference>
<gene>
    <name evidence="14" type="ORF">B9G98_01148</name>
</gene>
<evidence type="ECO:0000256" key="8">
    <source>
        <dbReference type="ARBA" id="ARBA00023136"/>
    </source>
</evidence>
<feature type="transmembrane region" description="Helical" evidence="11">
    <location>
        <begin position="326"/>
        <end position="351"/>
    </location>
</feature>
<accession>A0A2T0FEV8</accession>
<dbReference type="PANTHER" id="PTHR24223">
    <property type="entry name" value="ATP-BINDING CASSETTE SUB-FAMILY C"/>
    <property type="match status" value="1"/>
</dbReference>
<feature type="transmembrane region" description="Helical" evidence="11">
    <location>
        <begin position="485"/>
        <end position="507"/>
    </location>
</feature>
<feature type="transmembrane region" description="Helical" evidence="11">
    <location>
        <begin position="1242"/>
        <end position="1263"/>
    </location>
</feature>
<feature type="domain" description="ABC transporter" evidence="12">
    <location>
        <begin position="1338"/>
        <end position="1590"/>
    </location>
</feature>
<evidence type="ECO:0000256" key="2">
    <source>
        <dbReference type="ARBA" id="ARBA00022448"/>
    </source>
</evidence>
<dbReference type="Gene3D" id="1.20.1560.10">
    <property type="entry name" value="ABC transporter type 1, transmembrane domain"/>
    <property type="match status" value="2"/>
</dbReference>
<evidence type="ECO:0000256" key="9">
    <source>
        <dbReference type="ARBA" id="ARBA00023180"/>
    </source>
</evidence>
<dbReference type="Proteomes" id="UP000238350">
    <property type="component" value="Unassembled WGS sequence"/>
</dbReference>
<organism evidence="14 15">
    <name type="scientific">Wickerhamiella sorbophila</name>
    <dbReference type="NCBI Taxonomy" id="45607"/>
    <lineage>
        <taxon>Eukaryota</taxon>
        <taxon>Fungi</taxon>
        <taxon>Dikarya</taxon>
        <taxon>Ascomycota</taxon>
        <taxon>Saccharomycotina</taxon>
        <taxon>Dipodascomycetes</taxon>
        <taxon>Dipodascales</taxon>
        <taxon>Trichomonascaceae</taxon>
        <taxon>Wickerhamiella</taxon>
    </lineage>
</organism>
<dbReference type="GO" id="GO:0016887">
    <property type="term" value="F:ATP hydrolysis activity"/>
    <property type="evidence" value="ECO:0007669"/>
    <property type="project" value="InterPro"/>
</dbReference>
<feature type="domain" description="ABC transporter" evidence="12">
    <location>
        <begin position="672"/>
        <end position="917"/>
    </location>
</feature>
<comment type="caution">
    <text evidence="14">The sequence shown here is derived from an EMBL/GenBank/DDBJ whole genome shotgun (WGS) entry which is preliminary data.</text>
</comment>
<proteinExistence type="predicted"/>
<dbReference type="SMART" id="SM00382">
    <property type="entry name" value="AAA"/>
    <property type="match status" value="2"/>
</dbReference>
<keyword evidence="5" id="KW-0547">Nucleotide-binding</keyword>
<evidence type="ECO:0000256" key="6">
    <source>
        <dbReference type="ARBA" id="ARBA00022840"/>
    </source>
</evidence>
<evidence type="ECO:0000259" key="13">
    <source>
        <dbReference type="PROSITE" id="PS50929"/>
    </source>
</evidence>
<evidence type="ECO:0000256" key="10">
    <source>
        <dbReference type="SAM" id="MobiDB-lite"/>
    </source>
</evidence>
<dbReference type="InterPro" id="IPR050173">
    <property type="entry name" value="ABC_transporter_C-like"/>
</dbReference>
<dbReference type="FunFam" id="3.40.50.300:FF:000825">
    <property type="entry name" value="ABC bile acid transporter"/>
    <property type="match status" value="1"/>
</dbReference>
<sequence>MTCEGPFWKKDHIPACYQQRYVQLYPTAVLLACTVAISVSAILPKLRFHWHSSRREAPLLVGDDESSLQTTLTEGSSSASSQLNISFNPKETLYEKPENRSNDDAMVIIRGRTIADKLRLLSELVLVVGELLIASVAWVTTDVGDFYDEYAPNLPFLIVLQALYLVLLVAFRVLNMNRTDRIPAHPFTQCAVLYTATMFIDVIVSYNAYMKNSPDSYQQISAALLVGSILRWVILFSSPVGDIAPRIYTVPGIEPSREPTSSLFRIFACSWNTEMIFRASKQPVESNDIWELREKDHAYHIVEYFANYMPNRSLYLRLAWAFKESLFINQMAGIIGGLLGLLPTVFVNLILRYIEDPNTWPRQVAYLMVFGLFVVYMVHNAINQQTFYYGRRASIQVRASLMSLIYRKALFRRVATANPEMGSDDEGEENTKDEEEDSDDDTKFNPNNTGAVINLMSVDTFKIAEFCAYMHYPTTSACEIMFSVYLLYTVLGVSTFAGCIMMVITMWPNYISANKQSQIQEDMMAVTDKRIERTNEAVSAIRIIKFFAWEHRFSERIMELRRKELKLLLSRYLWWALTSGSFFLIPLLTTLTTFCVYVKYEGKALTPSVAFTAIAIFNILRYPLLDIAQTISRVMSAKVSLSRIAIYLEQEETPKYTNLNPQHPRGPSSPHIGFEKATLSWDTSGEDSSAFKLRNIDLSFVPGDVNVIIGPTGSGKTSLLLGLLGEMTIESGLVWLPNAEDRRSVRLNPATNLTDTVAYCPQQAWLVNDSLRNNILFAAPFNQERYDQVLDACELRRDLEILRDGDKTMIGDKGIALSGGQKQRVSLARAMYSNSRHLILDDCLSAVDSHTAEALYSNAITGPIAANRTIILVSHNVALTIAKAAQVIVMDNGRITAVGPPEVLSASGALGEDELVLKNARESTVSRSASTVDLVKAHKPTAEEIVEHAIEDHTADGESGLEEESRGLGSIPLATYKEYAKALGPMSWWILVSVGIVSISAGQYLQAYWLRHWTGAEQEVASVLVTVKTAIVRCVEPAVELLQEHGLDEDTARSLTYYAGIYGGIGLLTSIASGCRDMILFQGSVRASRVVFQKLLNAIMRAKINFFDSTPAGRIMNRFSKDIEGIDQELIATIDFFAISFLESIVVTIVISFVTPQILPVAVIVCAVFYLVGKLYLAVSQELKRHESVTRSPIFQQFGETLSGAVSIRAYSDARRFMKSNMNAIDVNHRPYLYLWMSNRWLSFYSVVISMTICVSTSFFIVYNSSWLPAGMAGISLSYAMMFGDSVLWVVRMYAEVVIYMNSMERVKEYIDIEPEAAEIIPESRPPANWPSKGEIEVKELSLRYADNLPEVIKKVSFHIEGGLKVGIVGRTGAGKSTIITALFRLLEPAHGSIVIDGVDISTIGLHDLRSRLAIIPQDPTLFVGTLRSNLDPFDEYTDDQILAALARVKLVPEDTTAITAAEAVALASANAGENINQFLDLASDVQEGGSNLSQGQRQLVCLARSLLKSPQIMLLDEATASIDYDTDAMIQTTIREQFNNVTILTIAHRLRTIADYDRIIVLEMGELSQFGSPAELLDDKEGIFYSMCEKSGELDALMELAHKAKK</sequence>
<evidence type="ECO:0000313" key="15">
    <source>
        <dbReference type="Proteomes" id="UP000238350"/>
    </source>
</evidence>
<dbReference type="SUPFAM" id="SSF52540">
    <property type="entry name" value="P-loop containing nucleoside triphosphate hydrolases"/>
    <property type="match status" value="2"/>
</dbReference>
<reference evidence="14 15" key="1">
    <citation type="submission" date="2017-04" db="EMBL/GenBank/DDBJ databases">
        <title>Genome sequencing of [Candida] sorbophila.</title>
        <authorList>
            <person name="Ahn J.O."/>
        </authorList>
    </citation>
    <scope>NUCLEOTIDE SEQUENCE [LARGE SCALE GENOMIC DNA]</scope>
    <source>
        <strain evidence="14 15">DS02</strain>
    </source>
</reference>
<comment type="subcellular location">
    <subcellularLocation>
        <location evidence="1">Membrane</location>
        <topology evidence="1">Multi-pass membrane protein</topology>
    </subcellularLocation>
</comment>
<dbReference type="CDD" id="cd03250">
    <property type="entry name" value="ABCC_MRP_domain1"/>
    <property type="match status" value="1"/>
</dbReference>
<keyword evidence="4" id="KW-0677">Repeat</keyword>
<dbReference type="GeneID" id="36514897"/>
<feature type="transmembrane region" description="Helical" evidence="11">
    <location>
        <begin position="1269"/>
        <end position="1291"/>
    </location>
</feature>
<evidence type="ECO:0000256" key="5">
    <source>
        <dbReference type="ARBA" id="ARBA00022741"/>
    </source>
</evidence>
<dbReference type="InterPro" id="IPR036640">
    <property type="entry name" value="ABC1_TM_sf"/>
</dbReference>
<feature type="region of interest" description="Disordered" evidence="10">
    <location>
        <begin position="419"/>
        <end position="446"/>
    </location>
</feature>
<dbReference type="PANTHER" id="PTHR24223:SF353">
    <property type="entry name" value="ABC TRANSPORTER ATP-BINDING PROTEIN_PERMEASE VMR1-RELATED"/>
    <property type="match status" value="1"/>
</dbReference>
<dbReference type="GO" id="GO:0005524">
    <property type="term" value="F:ATP binding"/>
    <property type="evidence" value="ECO:0007669"/>
    <property type="project" value="UniProtKB-KW"/>
</dbReference>
<feature type="compositionally biased region" description="Acidic residues" evidence="10">
    <location>
        <begin position="422"/>
        <end position="440"/>
    </location>
</feature>
<dbReference type="InterPro" id="IPR027417">
    <property type="entry name" value="P-loop_NTPase"/>
</dbReference>
<dbReference type="InterPro" id="IPR017871">
    <property type="entry name" value="ABC_transporter-like_CS"/>
</dbReference>
<dbReference type="FunFam" id="1.20.1560.10:FF:000013">
    <property type="entry name" value="ABC transporter C family member 2"/>
    <property type="match status" value="1"/>
</dbReference>
<dbReference type="STRING" id="45607.A0A2T0FEV8"/>
<dbReference type="Gene3D" id="3.40.50.300">
    <property type="entry name" value="P-loop containing nucleotide triphosphate hydrolases"/>
    <property type="match status" value="2"/>
</dbReference>
<keyword evidence="15" id="KW-1185">Reference proteome</keyword>
<name>A0A2T0FEV8_9ASCO</name>
<dbReference type="CDD" id="cd03244">
    <property type="entry name" value="ABCC_MRP_domain2"/>
    <property type="match status" value="1"/>
</dbReference>
<dbReference type="GO" id="GO:0000329">
    <property type="term" value="C:fungal-type vacuole membrane"/>
    <property type="evidence" value="ECO:0007669"/>
    <property type="project" value="UniProtKB-ARBA"/>
</dbReference>
<keyword evidence="8 11" id="KW-0472">Membrane</keyword>
<dbReference type="RefSeq" id="XP_024663474.1">
    <property type="nucleotide sequence ID" value="XM_024807706.1"/>
</dbReference>
<evidence type="ECO:0000256" key="1">
    <source>
        <dbReference type="ARBA" id="ARBA00004141"/>
    </source>
</evidence>
<protein>
    <submittedName>
        <fullName evidence="14">ATP-dependent bile acid permease</fullName>
    </submittedName>
</protein>
<dbReference type="CDD" id="cd18596">
    <property type="entry name" value="ABC_6TM_VMR1_D1_like"/>
    <property type="match status" value="1"/>
</dbReference>
<dbReference type="InterPro" id="IPR003439">
    <property type="entry name" value="ABC_transporter-like_ATP-bd"/>
</dbReference>
<feature type="domain" description="ABC transmembrane type-1" evidence="13">
    <location>
        <begin position="990"/>
        <end position="1297"/>
    </location>
</feature>
<keyword evidence="3 11" id="KW-0812">Transmembrane</keyword>
<dbReference type="PROSITE" id="PS50929">
    <property type="entry name" value="ABC_TM1F"/>
    <property type="match status" value="2"/>
</dbReference>
<feature type="transmembrane region" description="Helical" evidence="11">
    <location>
        <begin position="1130"/>
        <end position="1152"/>
    </location>
</feature>
<dbReference type="InterPro" id="IPR003593">
    <property type="entry name" value="AAA+_ATPase"/>
</dbReference>
<keyword evidence="2" id="KW-0813">Transport</keyword>
<keyword evidence="9" id="KW-0325">Glycoprotein</keyword>
<dbReference type="GO" id="GO:0140359">
    <property type="term" value="F:ABC-type transporter activity"/>
    <property type="evidence" value="ECO:0007669"/>
    <property type="project" value="InterPro"/>
</dbReference>
<evidence type="ECO:0000256" key="7">
    <source>
        <dbReference type="ARBA" id="ARBA00022989"/>
    </source>
</evidence>
<evidence type="ECO:0000256" key="11">
    <source>
        <dbReference type="SAM" id="Phobius"/>
    </source>
</evidence>
<evidence type="ECO:0000259" key="12">
    <source>
        <dbReference type="PROSITE" id="PS50893"/>
    </source>
</evidence>
<feature type="transmembrane region" description="Helical" evidence="11">
    <location>
        <begin position="604"/>
        <end position="624"/>
    </location>
</feature>
<evidence type="ECO:0000256" key="4">
    <source>
        <dbReference type="ARBA" id="ARBA00022737"/>
    </source>
</evidence>
<feature type="transmembrane region" description="Helical" evidence="11">
    <location>
        <begin position="1158"/>
        <end position="1177"/>
    </location>
</feature>
<feature type="transmembrane region" description="Helical" evidence="11">
    <location>
        <begin position="572"/>
        <end position="597"/>
    </location>
</feature>
<feature type="transmembrane region" description="Helical" evidence="11">
    <location>
        <begin position="986"/>
        <end position="1005"/>
    </location>
</feature>
<feature type="transmembrane region" description="Helical" evidence="11">
    <location>
        <begin position="120"/>
        <end position="141"/>
    </location>
</feature>
<dbReference type="EMBL" id="NDIQ01000001">
    <property type="protein sequence ID" value="PRT53528.1"/>
    <property type="molecule type" value="Genomic_DNA"/>
</dbReference>
<feature type="transmembrane region" description="Helical" evidence="11">
    <location>
        <begin position="153"/>
        <end position="174"/>
    </location>
</feature>
<evidence type="ECO:0000313" key="14">
    <source>
        <dbReference type="EMBL" id="PRT53528.1"/>
    </source>
</evidence>
<feature type="transmembrane region" description="Helical" evidence="11">
    <location>
        <begin position="24"/>
        <end position="44"/>
    </location>
</feature>
<dbReference type="Pfam" id="PF00005">
    <property type="entry name" value="ABC_tran"/>
    <property type="match status" value="2"/>
</dbReference>
<dbReference type="Pfam" id="PF00664">
    <property type="entry name" value="ABC_membrane"/>
    <property type="match status" value="2"/>
</dbReference>
<dbReference type="InterPro" id="IPR011527">
    <property type="entry name" value="ABC1_TM_dom"/>
</dbReference>
<evidence type="ECO:0000256" key="3">
    <source>
        <dbReference type="ARBA" id="ARBA00022692"/>
    </source>
</evidence>
<feature type="domain" description="ABC transmembrane type-1" evidence="13">
    <location>
        <begin position="332"/>
        <end position="636"/>
    </location>
</feature>
<keyword evidence="6" id="KW-0067">ATP-binding</keyword>
<feature type="transmembrane region" description="Helical" evidence="11">
    <location>
        <begin position="186"/>
        <end position="208"/>
    </location>
</feature>
<dbReference type="PROSITE" id="PS00211">
    <property type="entry name" value="ABC_TRANSPORTER_1"/>
    <property type="match status" value="2"/>
</dbReference>
<keyword evidence="7 11" id="KW-1133">Transmembrane helix</keyword>